<feature type="region of interest" description="Disordered" evidence="1">
    <location>
        <begin position="118"/>
        <end position="137"/>
    </location>
</feature>
<proteinExistence type="predicted"/>
<feature type="compositionally biased region" description="Low complexity" evidence="1">
    <location>
        <begin position="120"/>
        <end position="131"/>
    </location>
</feature>
<organism evidence="2 3">
    <name type="scientific">Mycena maculata</name>
    <dbReference type="NCBI Taxonomy" id="230809"/>
    <lineage>
        <taxon>Eukaryota</taxon>
        <taxon>Fungi</taxon>
        <taxon>Dikarya</taxon>
        <taxon>Basidiomycota</taxon>
        <taxon>Agaricomycotina</taxon>
        <taxon>Agaricomycetes</taxon>
        <taxon>Agaricomycetidae</taxon>
        <taxon>Agaricales</taxon>
        <taxon>Marasmiineae</taxon>
        <taxon>Mycenaceae</taxon>
        <taxon>Mycena</taxon>
    </lineage>
</organism>
<evidence type="ECO:0000313" key="3">
    <source>
        <dbReference type="Proteomes" id="UP001215280"/>
    </source>
</evidence>
<name>A0AAD7IMN0_9AGAR</name>
<evidence type="ECO:0000313" key="2">
    <source>
        <dbReference type="EMBL" id="KAJ7745597.1"/>
    </source>
</evidence>
<dbReference type="Proteomes" id="UP001215280">
    <property type="component" value="Unassembled WGS sequence"/>
</dbReference>
<evidence type="ECO:0000256" key="1">
    <source>
        <dbReference type="SAM" id="MobiDB-lite"/>
    </source>
</evidence>
<accession>A0AAD7IMN0</accession>
<reference evidence="2" key="1">
    <citation type="submission" date="2023-03" db="EMBL/GenBank/DDBJ databases">
        <title>Massive genome expansion in bonnet fungi (Mycena s.s.) driven by repeated elements and novel gene families across ecological guilds.</title>
        <authorList>
            <consortium name="Lawrence Berkeley National Laboratory"/>
            <person name="Harder C.B."/>
            <person name="Miyauchi S."/>
            <person name="Viragh M."/>
            <person name="Kuo A."/>
            <person name="Thoen E."/>
            <person name="Andreopoulos B."/>
            <person name="Lu D."/>
            <person name="Skrede I."/>
            <person name="Drula E."/>
            <person name="Henrissat B."/>
            <person name="Morin E."/>
            <person name="Kohler A."/>
            <person name="Barry K."/>
            <person name="LaButti K."/>
            <person name="Morin E."/>
            <person name="Salamov A."/>
            <person name="Lipzen A."/>
            <person name="Mereny Z."/>
            <person name="Hegedus B."/>
            <person name="Baldrian P."/>
            <person name="Stursova M."/>
            <person name="Weitz H."/>
            <person name="Taylor A."/>
            <person name="Grigoriev I.V."/>
            <person name="Nagy L.G."/>
            <person name="Martin F."/>
            <person name="Kauserud H."/>
        </authorList>
    </citation>
    <scope>NUCLEOTIDE SEQUENCE</scope>
    <source>
        <strain evidence="2">CBHHK188m</strain>
    </source>
</reference>
<keyword evidence="3" id="KW-1185">Reference proteome</keyword>
<comment type="caution">
    <text evidence="2">The sequence shown here is derived from an EMBL/GenBank/DDBJ whole genome shotgun (WGS) entry which is preliminary data.</text>
</comment>
<sequence length="137" mass="15381">MDTLSPHNLDAQSSGAEFQTKVEPVQARHPGTLFKHIDALEMGTSEKVARNDMEEKAKILSCVSPETRKYYQTRRDGHITEGSKIQKQHRVGNKDIEWGVTGDSEIWPITLRPNTSEFQTLSGSLTSTDTDPNIKQK</sequence>
<gene>
    <name evidence="2" type="ORF">DFH07DRAFT_776713</name>
</gene>
<dbReference type="EMBL" id="JARJLG010000102">
    <property type="protein sequence ID" value="KAJ7745597.1"/>
    <property type="molecule type" value="Genomic_DNA"/>
</dbReference>
<feature type="region of interest" description="Disordered" evidence="1">
    <location>
        <begin position="1"/>
        <end position="29"/>
    </location>
</feature>
<protein>
    <submittedName>
        <fullName evidence="2">Uncharacterized protein</fullName>
    </submittedName>
</protein>
<dbReference type="AlphaFoldDB" id="A0AAD7IMN0"/>